<reference evidence="3" key="1">
    <citation type="journal article" date="2015" name="Proc. Natl. Acad. Sci. U.S.A.">
        <title>Networks of energetic and metabolic interactions define dynamics in microbial communities.</title>
        <authorList>
            <person name="Embree M."/>
            <person name="Liu J.K."/>
            <person name="Al-Bassam M.M."/>
            <person name="Zengler K."/>
        </authorList>
    </citation>
    <scope>NUCLEOTIDE SEQUENCE</scope>
</reference>
<accession>A0A0W8EZN8</accession>
<proteinExistence type="predicted"/>
<dbReference type="EMBL" id="LNQE01001711">
    <property type="protein sequence ID" value="KUG13667.1"/>
    <property type="molecule type" value="Genomic_DNA"/>
</dbReference>
<keyword evidence="2" id="KW-0472">Membrane</keyword>
<gene>
    <name evidence="3" type="ORF">ASZ90_016338</name>
</gene>
<feature type="transmembrane region" description="Helical" evidence="2">
    <location>
        <begin position="32"/>
        <end position="51"/>
    </location>
</feature>
<keyword evidence="2" id="KW-1133">Transmembrane helix</keyword>
<feature type="region of interest" description="Disordered" evidence="1">
    <location>
        <begin position="1"/>
        <end position="24"/>
    </location>
</feature>
<organism evidence="3">
    <name type="scientific">hydrocarbon metagenome</name>
    <dbReference type="NCBI Taxonomy" id="938273"/>
    <lineage>
        <taxon>unclassified sequences</taxon>
        <taxon>metagenomes</taxon>
        <taxon>ecological metagenomes</taxon>
    </lineage>
</organism>
<name>A0A0W8EZN8_9ZZZZ</name>
<comment type="caution">
    <text evidence="3">The sequence shown here is derived from an EMBL/GenBank/DDBJ whole genome shotgun (WGS) entry which is preliminary data.</text>
</comment>
<evidence type="ECO:0000256" key="2">
    <source>
        <dbReference type="SAM" id="Phobius"/>
    </source>
</evidence>
<protein>
    <submittedName>
        <fullName evidence="3">Uncharacterized protein</fullName>
    </submittedName>
</protein>
<keyword evidence="2" id="KW-0812">Transmembrane</keyword>
<dbReference type="AlphaFoldDB" id="A0A0W8EZN8"/>
<evidence type="ECO:0000256" key="1">
    <source>
        <dbReference type="SAM" id="MobiDB-lite"/>
    </source>
</evidence>
<sequence>MIKFSDEYNREDIGSIDGKPPDPTKKTVVGQFHLMVYVNFVCSHFLFPFFLKQGVGTAGRSPSEILYS</sequence>
<evidence type="ECO:0000313" key="3">
    <source>
        <dbReference type="EMBL" id="KUG13667.1"/>
    </source>
</evidence>